<dbReference type="RefSeq" id="WP_154449702.1">
    <property type="nucleotide sequence ID" value="NZ_WIND01000066.1"/>
</dbReference>
<dbReference type="InterPro" id="IPR025959">
    <property type="entry name" value="Winged_HTH_dom"/>
</dbReference>
<evidence type="ECO:0000313" key="4">
    <source>
        <dbReference type="Proteomes" id="UP000474957"/>
    </source>
</evidence>
<reference evidence="3 4" key="1">
    <citation type="submission" date="2019-10" db="EMBL/GenBank/DDBJ databases">
        <title>Cognatihalovulum marinum gen. nov. sp. nov., a new member of the family Rhodobacteraceae isolated from deep seawater of the Northwest Indian Ocean.</title>
        <authorList>
            <person name="Ruan C."/>
            <person name="Wang J."/>
            <person name="Zheng X."/>
            <person name="Song L."/>
            <person name="Zhu Y."/>
            <person name="Huang Y."/>
            <person name="Lu Z."/>
            <person name="Du W."/>
            <person name="Huang L."/>
            <person name="Dai X."/>
        </authorList>
    </citation>
    <scope>NUCLEOTIDE SEQUENCE [LARGE SCALE GENOMIC DNA]</scope>
    <source>
        <strain evidence="3 4">2CG4</strain>
    </source>
</reference>
<keyword evidence="4" id="KW-1185">Reference proteome</keyword>
<dbReference type="Pfam" id="PF13592">
    <property type="entry name" value="HTH_33"/>
    <property type="match status" value="1"/>
</dbReference>
<dbReference type="InterPro" id="IPR047655">
    <property type="entry name" value="Transpos_IS630-like"/>
</dbReference>
<proteinExistence type="predicted"/>
<accession>A0A6L5Z6K8</accession>
<gene>
    <name evidence="3" type="ORF">GE300_21950</name>
</gene>
<dbReference type="Proteomes" id="UP000474957">
    <property type="component" value="Unassembled WGS sequence"/>
</dbReference>
<dbReference type="Gene3D" id="3.30.420.10">
    <property type="entry name" value="Ribonuclease H-like superfamily/Ribonuclease H"/>
    <property type="match status" value="1"/>
</dbReference>
<dbReference type="Pfam" id="PF13358">
    <property type="entry name" value="DDE_3"/>
    <property type="match status" value="1"/>
</dbReference>
<protein>
    <submittedName>
        <fullName evidence="3">IS630 family transposase</fullName>
    </submittedName>
</protein>
<dbReference type="EMBL" id="WIND01000066">
    <property type="protein sequence ID" value="MSU92196.1"/>
    <property type="molecule type" value="Genomic_DNA"/>
</dbReference>
<dbReference type="SUPFAM" id="SSF46689">
    <property type="entry name" value="Homeodomain-like"/>
    <property type="match status" value="1"/>
</dbReference>
<dbReference type="NCBIfam" id="NF033545">
    <property type="entry name" value="transpos_IS630"/>
    <property type="match status" value="1"/>
</dbReference>
<organism evidence="3 4">
    <name type="scientific">Halovulum marinum</name>
    <dbReference type="NCBI Taxonomy" id="2662447"/>
    <lineage>
        <taxon>Bacteria</taxon>
        <taxon>Pseudomonadati</taxon>
        <taxon>Pseudomonadota</taxon>
        <taxon>Alphaproteobacteria</taxon>
        <taxon>Rhodobacterales</taxon>
        <taxon>Paracoccaceae</taxon>
        <taxon>Halovulum</taxon>
    </lineage>
</organism>
<dbReference type="AlphaFoldDB" id="A0A6L5Z6K8"/>
<dbReference type="InterPro" id="IPR009057">
    <property type="entry name" value="Homeodomain-like_sf"/>
</dbReference>
<evidence type="ECO:0000259" key="2">
    <source>
        <dbReference type="Pfam" id="PF13592"/>
    </source>
</evidence>
<dbReference type="GO" id="GO:0003676">
    <property type="term" value="F:nucleic acid binding"/>
    <property type="evidence" value="ECO:0007669"/>
    <property type="project" value="InterPro"/>
</dbReference>
<evidence type="ECO:0000259" key="1">
    <source>
        <dbReference type="Pfam" id="PF13358"/>
    </source>
</evidence>
<feature type="domain" description="Winged helix-turn helix" evidence="2">
    <location>
        <begin position="107"/>
        <end position="165"/>
    </location>
</feature>
<name>A0A6L5Z6K8_9RHOB</name>
<comment type="caution">
    <text evidence="3">The sequence shown here is derived from an EMBL/GenBank/DDBJ whole genome shotgun (WGS) entry which is preliminary data.</text>
</comment>
<dbReference type="Pfam" id="PF13551">
    <property type="entry name" value="HTH_29"/>
    <property type="match status" value="1"/>
</dbReference>
<dbReference type="InterPro" id="IPR038717">
    <property type="entry name" value="Tc1-like_DDE_dom"/>
</dbReference>
<sequence>MGQPLALRKDFSGSELRRLARASRDANQTRRLLALSVVYDGGSRGVAAETGGVGRQILRDWVERFNAEGPDGLINRKAPGAPSKLDDTQRGALAQVVERGPDPEIDEVVRWRLMDLAAWIWDEFAISISEATLSRELKALGFTKLSARPRHHDQDPEAIDAFKKTFPHGLEEIRAALPPGTEIELWFQDEARVGQKNKITRRWARRGTRPSAPCDQRTQSAYIFGAICPAEGKGAGLVMPRCDSDAMTAHLAEIAATVAPGAHAVVILDQAGWHMSGTLAIPENVTLMPLPPRSPELNPVENVWQYLRENWLSNRVFSDYEDILTNCCDAWNCLIKRPWKIMTIGLRDWAHEF</sequence>
<dbReference type="InterPro" id="IPR036397">
    <property type="entry name" value="RNaseH_sf"/>
</dbReference>
<evidence type="ECO:0000313" key="3">
    <source>
        <dbReference type="EMBL" id="MSU92196.1"/>
    </source>
</evidence>
<feature type="domain" description="Tc1-like transposase DDE" evidence="1">
    <location>
        <begin position="185"/>
        <end position="323"/>
    </location>
</feature>